<dbReference type="AlphaFoldDB" id="A0A1X7SK55"/>
<dbReference type="STRING" id="400682.A0A1X7SK55"/>
<accession>A0A1X7SK55</accession>
<dbReference type="EnsemblMetazoa" id="Aqu2.1.02413_001">
    <property type="protein sequence ID" value="Aqu2.1.02413_001"/>
    <property type="gene ID" value="Aqu2.1.02413"/>
</dbReference>
<sequence length="30" mass="3099">VLYHDDGSVKGIATVDVGIAKDGSPKVTKE</sequence>
<dbReference type="InterPro" id="IPR036188">
    <property type="entry name" value="FAD/NAD-bd_sf"/>
</dbReference>
<proteinExistence type="predicted"/>
<dbReference type="InParanoid" id="A0A1X7SK55"/>
<organism evidence="1">
    <name type="scientific">Amphimedon queenslandica</name>
    <name type="common">Sponge</name>
    <dbReference type="NCBI Taxonomy" id="400682"/>
    <lineage>
        <taxon>Eukaryota</taxon>
        <taxon>Metazoa</taxon>
        <taxon>Porifera</taxon>
        <taxon>Demospongiae</taxon>
        <taxon>Heteroscleromorpha</taxon>
        <taxon>Haplosclerida</taxon>
        <taxon>Niphatidae</taxon>
        <taxon>Amphimedon</taxon>
    </lineage>
</organism>
<dbReference type="Gene3D" id="3.50.50.60">
    <property type="entry name" value="FAD/NAD(P)-binding domain"/>
    <property type="match status" value="1"/>
</dbReference>
<name>A0A1X7SK55_AMPQE</name>
<reference evidence="1" key="1">
    <citation type="submission" date="2017-05" db="UniProtKB">
        <authorList>
            <consortium name="EnsemblMetazoa"/>
        </authorList>
    </citation>
    <scope>IDENTIFICATION</scope>
</reference>
<protein>
    <submittedName>
        <fullName evidence="1">Uncharacterized protein</fullName>
    </submittedName>
</protein>
<evidence type="ECO:0000313" key="1">
    <source>
        <dbReference type="EnsemblMetazoa" id="Aqu2.1.02413_001"/>
    </source>
</evidence>